<sequence>MLESLSIENYAVVKKATLDLHRGMSAITGETGAGKSISVDALELVMGGRADSKSVRNGANATTICATFDLSDSPRALGLLKEYELLSEDNELCIIRRTITRDGRSKAFVNDIHVNTNILRELSARLLNIHGQHDGQLLLKSEHQIEYLDAFAELGDLLSEVESLYYTYSNGRDEVNRLGELQKDMVSEYKLTMYQTAELSRLAPKENEFAELSNEYDRLSNVHTLLQNSMNIHGQLTDDENGILTSLNTLVNSMSGLVKMDRSLSPLLQNIENARIQLEDAAGEISQYSSTLEADPERLSFINERMTLYTDMAHKYSVTPDELYKVLEELHDKSTRFTSIKDEIQARTAEVVAAKKAFMEKAHELSDRRREMSVEFCRKITEMLHELSMPNAMFEVEFSETQPHPNGIDSVCFKFNANAGMTPDLISKTASGGEISRIALAILVLTANKISAPTLIFDEIDTGISGFTAATTGKLLRRLAKTSQVITVTHLPQVAASAHNQYEVLKKDIDNETFTSITELDDEGRVQEIARLLGGSAISDSALANARELLSTQSAEQ</sequence>
<protein>
    <recommendedName>
        <fullName evidence="3 9">DNA repair protein RecN</fullName>
    </recommendedName>
    <alternativeName>
        <fullName evidence="8 9">Recombination protein N</fullName>
    </alternativeName>
</protein>
<evidence type="ECO:0000256" key="6">
    <source>
        <dbReference type="ARBA" id="ARBA00022840"/>
    </source>
</evidence>
<evidence type="ECO:0000256" key="3">
    <source>
        <dbReference type="ARBA" id="ARBA00021315"/>
    </source>
</evidence>
<dbReference type="PANTHER" id="PTHR11059:SF0">
    <property type="entry name" value="DNA REPAIR PROTEIN RECN"/>
    <property type="match status" value="1"/>
</dbReference>
<dbReference type="Gene3D" id="3.40.50.300">
    <property type="entry name" value="P-loop containing nucleotide triphosphate hydrolases"/>
    <property type="match status" value="2"/>
</dbReference>
<dbReference type="AlphaFoldDB" id="A0A662ZIS7"/>
<comment type="similarity">
    <text evidence="2 9">Belongs to the RecN family.</text>
</comment>
<dbReference type="GO" id="GO:0009432">
    <property type="term" value="P:SOS response"/>
    <property type="evidence" value="ECO:0007669"/>
    <property type="project" value="UniProtKB-ARBA"/>
</dbReference>
<dbReference type="FunFam" id="3.40.50.300:FF:000356">
    <property type="entry name" value="DNA repair protein RecN"/>
    <property type="match status" value="1"/>
</dbReference>
<dbReference type="CDD" id="cd03241">
    <property type="entry name" value="ABC_RecN"/>
    <property type="match status" value="2"/>
</dbReference>
<keyword evidence="4" id="KW-0547">Nucleotide-binding</keyword>
<feature type="domain" description="RecF/RecN/SMC N-terminal" evidence="10">
    <location>
        <begin position="2"/>
        <end position="506"/>
    </location>
</feature>
<dbReference type="FunFam" id="3.40.50.300:FF:000319">
    <property type="entry name" value="DNA repair protein RecN"/>
    <property type="match status" value="1"/>
</dbReference>
<evidence type="ECO:0000256" key="9">
    <source>
        <dbReference type="PIRNR" id="PIRNR003128"/>
    </source>
</evidence>
<evidence type="ECO:0000259" key="10">
    <source>
        <dbReference type="Pfam" id="PF02463"/>
    </source>
</evidence>
<dbReference type="EMBL" id="FOXF01000006">
    <property type="protein sequence ID" value="SFP15851.1"/>
    <property type="molecule type" value="Genomic_DNA"/>
</dbReference>
<accession>A0A662ZIS7</accession>
<keyword evidence="7 9" id="KW-0234">DNA repair</keyword>
<evidence type="ECO:0000313" key="12">
    <source>
        <dbReference type="Proteomes" id="UP000243745"/>
    </source>
</evidence>
<dbReference type="RefSeq" id="WP_093140786.1">
    <property type="nucleotide sequence ID" value="NZ_FOXF01000006.1"/>
</dbReference>
<dbReference type="NCBIfam" id="TIGR00634">
    <property type="entry name" value="recN"/>
    <property type="match status" value="1"/>
</dbReference>
<dbReference type="GO" id="GO:0005524">
    <property type="term" value="F:ATP binding"/>
    <property type="evidence" value="ECO:0007669"/>
    <property type="project" value="UniProtKB-KW"/>
</dbReference>
<evidence type="ECO:0000313" key="11">
    <source>
        <dbReference type="EMBL" id="SFP15851.1"/>
    </source>
</evidence>
<organism evidence="11 12">
    <name type="scientific">Ruminobacter amylophilus</name>
    <dbReference type="NCBI Taxonomy" id="867"/>
    <lineage>
        <taxon>Bacteria</taxon>
        <taxon>Pseudomonadati</taxon>
        <taxon>Pseudomonadota</taxon>
        <taxon>Gammaproteobacteria</taxon>
        <taxon>Aeromonadales</taxon>
        <taxon>Succinivibrionaceae</taxon>
        <taxon>Ruminobacter</taxon>
    </lineage>
</organism>
<gene>
    <name evidence="11" type="ORF">SAMN02910344_00596</name>
</gene>
<dbReference type="GO" id="GO:0006281">
    <property type="term" value="P:DNA repair"/>
    <property type="evidence" value="ECO:0007669"/>
    <property type="project" value="UniProtKB-KW"/>
</dbReference>
<evidence type="ECO:0000256" key="5">
    <source>
        <dbReference type="ARBA" id="ARBA00022763"/>
    </source>
</evidence>
<comment type="function">
    <text evidence="1 9">May be involved in recombinational repair of damaged DNA.</text>
</comment>
<dbReference type="PIRSF" id="PIRSF003128">
    <property type="entry name" value="RecN"/>
    <property type="match status" value="1"/>
</dbReference>
<dbReference type="InterPro" id="IPR004604">
    <property type="entry name" value="DNA_recomb/repair_RecN"/>
</dbReference>
<dbReference type="InterPro" id="IPR027417">
    <property type="entry name" value="P-loop_NTPase"/>
</dbReference>
<dbReference type="OrthoDB" id="9806954at2"/>
<dbReference type="SUPFAM" id="SSF52540">
    <property type="entry name" value="P-loop containing nucleoside triphosphate hydrolases"/>
    <property type="match status" value="1"/>
</dbReference>
<keyword evidence="12" id="KW-1185">Reference proteome</keyword>
<keyword evidence="5 9" id="KW-0227">DNA damage</keyword>
<evidence type="ECO:0000256" key="7">
    <source>
        <dbReference type="ARBA" id="ARBA00023204"/>
    </source>
</evidence>
<dbReference type="Proteomes" id="UP000243745">
    <property type="component" value="Unassembled WGS sequence"/>
</dbReference>
<evidence type="ECO:0000256" key="8">
    <source>
        <dbReference type="ARBA" id="ARBA00033408"/>
    </source>
</evidence>
<dbReference type="GO" id="GO:0006310">
    <property type="term" value="P:DNA recombination"/>
    <property type="evidence" value="ECO:0007669"/>
    <property type="project" value="InterPro"/>
</dbReference>
<reference evidence="11 12" key="1">
    <citation type="submission" date="2016-10" db="EMBL/GenBank/DDBJ databases">
        <authorList>
            <person name="Varghese N."/>
            <person name="Submissions S."/>
        </authorList>
    </citation>
    <scope>NUCLEOTIDE SEQUENCE [LARGE SCALE GENOMIC DNA]</scope>
    <source>
        <strain evidence="11 12">DSM 1361</strain>
    </source>
</reference>
<dbReference type="GO" id="GO:0043590">
    <property type="term" value="C:bacterial nucleoid"/>
    <property type="evidence" value="ECO:0007669"/>
    <property type="project" value="TreeGrafter"/>
</dbReference>
<evidence type="ECO:0000256" key="2">
    <source>
        <dbReference type="ARBA" id="ARBA00009441"/>
    </source>
</evidence>
<name>A0A662ZIS7_9GAMM</name>
<dbReference type="PANTHER" id="PTHR11059">
    <property type="entry name" value="DNA REPAIR PROTEIN RECN"/>
    <property type="match status" value="1"/>
</dbReference>
<dbReference type="InterPro" id="IPR003395">
    <property type="entry name" value="RecF/RecN/SMC_N"/>
</dbReference>
<dbReference type="NCBIfam" id="NF008121">
    <property type="entry name" value="PRK10869.1"/>
    <property type="match status" value="1"/>
</dbReference>
<dbReference type="Pfam" id="PF02463">
    <property type="entry name" value="SMC_N"/>
    <property type="match status" value="1"/>
</dbReference>
<evidence type="ECO:0000256" key="4">
    <source>
        <dbReference type="ARBA" id="ARBA00022741"/>
    </source>
</evidence>
<evidence type="ECO:0000256" key="1">
    <source>
        <dbReference type="ARBA" id="ARBA00003618"/>
    </source>
</evidence>
<proteinExistence type="inferred from homology"/>
<keyword evidence="6" id="KW-0067">ATP-binding</keyword>